<gene>
    <name evidence="5" type="ORF">SAY87_009524</name>
</gene>
<evidence type="ECO:0000256" key="3">
    <source>
        <dbReference type="ARBA" id="ARBA00022840"/>
    </source>
</evidence>
<sequence>MRVHTRDSITVAPAQTLTYREYQRLRDYSIDIIIEIGVECGALAFKATGFPIAKMAAKLSVGYSLDQIPNDITKKTATSFVIMW</sequence>
<dbReference type="GO" id="GO:0006541">
    <property type="term" value="P:glutamine metabolic process"/>
    <property type="evidence" value="ECO:0007669"/>
    <property type="project" value="TreeGrafter"/>
</dbReference>
<proteinExistence type="predicted"/>
<dbReference type="GO" id="GO:0005524">
    <property type="term" value="F:ATP binding"/>
    <property type="evidence" value="ECO:0007669"/>
    <property type="project" value="UniProtKB-KW"/>
</dbReference>
<keyword evidence="1" id="KW-0436">Ligase</keyword>
<keyword evidence="2" id="KW-0547">Nucleotide-binding</keyword>
<dbReference type="EMBL" id="JAXIOK010000014">
    <property type="protein sequence ID" value="KAK4755767.1"/>
    <property type="molecule type" value="Genomic_DNA"/>
</dbReference>
<evidence type="ECO:0000313" key="6">
    <source>
        <dbReference type="Proteomes" id="UP001345219"/>
    </source>
</evidence>
<evidence type="ECO:0000256" key="2">
    <source>
        <dbReference type="ARBA" id="ARBA00022741"/>
    </source>
</evidence>
<dbReference type="PANTHER" id="PTHR11405">
    <property type="entry name" value="CARBAMOYLTRANSFERASE FAMILY MEMBER"/>
    <property type="match status" value="1"/>
</dbReference>
<dbReference type="Pfam" id="PF02786">
    <property type="entry name" value="CPSase_L_D2"/>
    <property type="match status" value="1"/>
</dbReference>
<evidence type="ECO:0000256" key="1">
    <source>
        <dbReference type="ARBA" id="ARBA00022598"/>
    </source>
</evidence>
<dbReference type="GO" id="GO:0005737">
    <property type="term" value="C:cytoplasm"/>
    <property type="evidence" value="ECO:0007669"/>
    <property type="project" value="TreeGrafter"/>
</dbReference>
<keyword evidence="3" id="KW-0067">ATP-binding</keyword>
<dbReference type="GO" id="GO:0004088">
    <property type="term" value="F:carbamoyl-phosphate synthase (glutamine-hydrolyzing) activity"/>
    <property type="evidence" value="ECO:0007669"/>
    <property type="project" value="TreeGrafter"/>
</dbReference>
<dbReference type="SUPFAM" id="SSF56059">
    <property type="entry name" value="Glutathione synthetase ATP-binding domain-like"/>
    <property type="match status" value="1"/>
</dbReference>
<evidence type="ECO:0000313" key="5">
    <source>
        <dbReference type="EMBL" id="KAK4755767.1"/>
    </source>
</evidence>
<protein>
    <recommendedName>
        <fullName evidence="4">Carbamoyl phosphate synthase ATP-binding domain-containing protein</fullName>
    </recommendedName>
</protein>
<accession>A0AAN7JZ59</accession>
<dbReference type="PANTHER" id="PTHR11405:SF53">
    <property type="entry name" value="CARBAMOYL-PHOSPHATE SYNTHASE [AMMONIA], MITOCHONDRIAL"/>
    <property type="match status" value="1"/>
</dbReference>
<dbReference type="AlphaFoldDB" id="A0AAN7JZ59"/>
<dbReference type="InterPro" id="IPR005479">
    <property type="entry name" value="CPAse_ATP-bd"/>
</dbReference>
<dbReference type="Gene3D" id="3.30.470.20">
    <property type="entry name" value="ATP-grasp fold, B domain"/>
    <property type="match status" value="2"/>
</dbReference>
<keyword evidence="6" id="KW-1185">Reference proteome</keyword>
<dbReference type="Proteomes" id="UP001345219">
    <property type="component" value="Chromosome 8"/>
</dbReference>
<feature type="domain" description="Carbamoyl phosphate synthase ATP-binding" evidence="4">
    <location>
        <begin position="2"/>
        <end position="40"/>
    </location>
</feature>
<comment type="caution">
    <text evidence="5">The sequence shown here is derived from an EMBL/GenBank/DDBJ whole genome shotgun (WGS) entry which is preliminary data.</text>
</comment>
<organism evidence="5 6">
    <name type="scientific">Trapa incisa</name>
    <dbReference type="NCBI Taxonomy" id="236973"/>
    <lineage>
        <taxon>Eukaryota</taxon>
        <taxon>Viridiplantae</taxon>
        <taxon>Streptophyta</taxon>
        <taxon>Embryophyta</taxon>
        <taxon>Tracheophyta</taxon>
        <taxon>Spermatophyta</taxon>
        <taxon>Magnoliopsida</taxon>
        <taxon>eudicotyledons</taxon>
        <taxon>Gunneridae</taxon>
        <taxon>Pentapetalae</taxon>
        <taxon>rosids</taxon>
        <taxon>malvids</taxon>
        <taxon>Myrtales</taxon>
        <taxon>Lythraceae</taxon>
        <taxon>Trapa</taxon>
    </lineage>
</organism>
<evidence type="ECO:0000259" key="4">
    <source>
        <dbReference type="Pfam" id="PF02786"/>
    </source>
</evidence>
<name>A0AAN7JZ59_9MYRT</name>
<reference evidence="5 6" key="1">
    <citation type="journal article" date="2023" name="Hortic Res">
        <title>Pangenome of water caltrop reveals structural variations and asymmetric subgenome divergence after allopolyploidization.</title>
        <authorList>
            <person name="Zhang X."/>
            <person name="Chen Y."/>
            <person name="Wang L."/>
            <person name="Yuan Y."/>
            <person name="Fang M."/>
            <person name="Shi L."/>
            <person name="Lu R."/>
            <person name="Comes H.P."/>
            <person name="Ma Y."/>
            <person name="Chen Y."/>
            <person name="Huang G."/>
            <person name="Zhou Y."/>
            <person name="Zheng Z."/>
            <person name="Qiu Y."/>
        </authorList>
    </citation>
    <scope>NUCLEOTIDE SEQUENCE [LARGE SCALE GENOMIC DNA]</scope>
    <source>
        <tissue evidence="5">Roots</tissue>
    </source>
</reference>